<dbReference type="EMBL" id="CM018047">
    <property type="protein sequence ID" value="KAA8524203.1"/>
    <property type="molecule type" value="Genomic_DNA"/>
</dbReference>
<name>A0A5J4ZZH3_9ASTE</name>
<gene>
    <name evidence="1" type="ORF">F0562_010626</name>
</gene>
<evidence type="ECO:0000313" key="2">
    <source>
        <dbReference type="Proteomes" id="UP000325577"/>
    </source>
</evidence>
<accession>A0A5J4ZZH3</accession>
<dbReference type="AlphaFoldDB" id="A0A5J4ZZH3"/>
<dbReference type="Proteomes" id="UP000325577">
    <property type="component" value="Linkage Group LG4"/>
</dbReference>
<sequence length="144" mass="15335">MDGAELGLKLSSNQSCSFGKTLHRNLIRTGVATGVAIGGDDGAAVVVLKLEEHSSVDSIGLARNEITVTISAGLKVVQCNGTAESLALPMVFRVAVETWEVRQRSSLYSCFPSSVTVVQSREQQLLMAEESKRAKILNIIKGMG</sequence>
<proteinExistence type="predicted"/>
<organism evidence="1 2">
    <name type="scientific">Nyssa sinensis</name>
    <dbReference type="NCBI Taxonomy" id="561372"/>
    <lineage>
        <taxon>Eukaryota</taxon>
        <taxon>Viridiplantae</taxon>
        <taxon>Streptophyta</taxon>
        <taxon>Embryophyta</taxon>
        <taxon>Tracheophyta</taxon>
        <taxon>Spermatophyta</taxon>
        <taxon>Magnoliopsida</taxon>
        <taxon>eudicotyledons</taxon>
        <taxon>Gunneridae</taxon>
        <taxon>Pentapetalae</taxon>
        <taxon>asterids</taxon>
        <taxon>Cornales</taxon>
        <taxon>Nyssaceae</taxon>
        <taxon>Nyssa</taxon>
    </lineage>
</organism>
<protein>
    <submittedName>
        <fullName evidence="1">Uncharacterized protein</fullName>
    </submittedName>
</protein>
<evidence type="ECO:0000313" key="1">
    <source>
        <dbReference type="EMBL" id="KAA8524203.1"/>
    </source>
</evidence>
<reference evidence="1 2" key="1">
    <citation type="submission" date="2019-09" db="EMBL/GenBank/DDBJ databases">
        <title>A chromosome-level genome assembly of the Chinese tupelo Nyssa sinensis.</title>
        <authorList>
            <person name="Yang X."/>
            <person name="Kang M."/>
            <person name="Yang Y."/>
            <person name="Xiong H."/>
            <person name="Wang M."/>
            <person name="Zhang Z."/>
            <person name="Wang Z."/>
            <person name="Wu H."/>
            <person name="Ma T."/>
            <person name="Liu J."/>
            <person name="Xi Z."/>
        </authorList>
    </citation>
    <scope>NUCLEOTIDE SEQUENCE [LARGE SCALE GENOMIC DNA]</scope>
    <source>
        <strain evidence="1">J267</strain>
        <tissue evidence="1">Leaf</tissue>
    </source>
</reference>
<keyword evidence="2" id="KW-1185">Reference proteome</keyword>